<keyword evidence="1" id="KW-0812">Transmembrane</keyword>
<keyword evidence="1" id="KW-0472">Membrane</keyword>
<dbReference type="OrthoDB" id="6161026at2759"/>
<sequence>MKGTFYIICCAILLGVECCTFPSILEGKLWEDSAKGKPVTFSGDTMTGWNVSIFNTVMSSWQCLFNQNDIIVSRSSYEQSIPLFSTTTYYVYACMWIVSIDAQTLIYYLLADEITDANTRIYKSTNDSLGACDVCKFSLTLNSADGKAMSTTGAASAVTIPAQSGPCIGCSCTPTTTSTSTIIPDQRPSSRTPLDQGPDTAAIVVPVVLAVCVLFAVCIAVIVLKYQKKNSTTCVEKTLFHRLTNPILQLLVNLCYKRQQNLAQLILLPFQHQYFQQ</sequence>
<evidence type="ECO:0000256" key="1">
    <source>
        <dbReference type="SAM" id="Phobius"/>
    </source>
</evidence>
<evidence type="ECO:0000256" key="2">
    <source>
        <dbReference type="SAM" id="SignalP"/>
    </source>
</evidence>
<feature type="transmembrane region" description="Helical" evidence="1">
    <location>
        <begin position="89"/>
        <end position="110"/>
    </location>
</feature>
<evidence type="ECO:0000313" key="3">
    <source>
        <dbReference type="Proteomes" id="UP000694844"/>
    </source>
</evidence>
<name>A0A8B8DG62_CRAVI</name>
<evidence type="ECO:0000313" key="4">
    <source>
        <dbReference type="RefSeq" id="XP_022327132.1"/>
    </source>
</evidence>
<dbReference type="AlphaFoldDB" id="A0A8B8DG62"/>
<protein>
    <submittedName>
        <fullName evidence="4">Uncharacterized protein LOC111126644 isoform X2</fullName>
    </submittedName>
</protein>
<proteinExistence type="predicted"/>
<reference evidence="4" key="1">
    <citation type="submission" date="2025-08" db="UniProtKB">
        <authorList>
            <consortium name="RefSeq"/>
        </authorList>
    </citation>
    <scope>IDENTIFICATION</scope>
    <source>
        <tissue evidence="4">Whole sample</tissue>
    </source>
</reference>
<feature type="signal peptide" evidence="2">
    <location>
        <begin position="1"/>
        <end position="18"/>
    </location>
</feature>
<feature type="chain" id="PRO_5034513516" evidence="2">
    <location>
        <begin position="19"/>
        <end position="277"/>
    </location>
</feature>
<organism evidence="3 4">
    <name type="scientific">Crassostrea virginica</name>
    <name type="common">Eastern oyster</name>
    <dbReference type="NCBI Taxonomy" id="6565"/>
    <lineage>
        <taxon>Eukaryota</taxon>
        <taxon>Metazoa</taxon>
        <taxon>Spiralia</taxon>
        <taxon>Lophotrochozoa</taxon>
        <taxon>Mollusca</taxon>
        <taxon>Bivalvia</taxon>
        <taxon>Autobranchia</taxon>
        <taxon>Pteriomorphia</taxon>
        <taxon>Ostreida</taxon>
        <taxon>Ostreoidea</taxon>
        <taxon>Ostreidae</taxon>
        <taxon>Crassostrea</taxon>
    </lineage>
</organism>
<feature type="transmembrane region" description="Helical" evidence="1">
    <location>
        <begin position="201"/>
        <end position="224"/>
    </location>
</feature>
<dbReference type="GeneID" id="111126644"/>
<dbReference type="RefSeq" id="XP_022327132.1">
    <property type="nucleotide sequence ID" value="XM_022471424.1"/>
</dbReference>
<accession>A0A8B8DG62</accession>
<keyword evidence="3" id="KW-1185">Reference proteome</keyword>
<gene>
    <name evidence="4" type="primary">LOC111126644</name>
</gene>
<keyword evidence="2" id="KW-0732">Signal</keyword>
<dbReference type="Proteomes" id="UP000694844">
    <property type="component" value="Chromosome 3"/>
</dbReference>
<keyword evidence="1" id="KW-1133">Transmembrane helix</keyword>